<dbReference type="EMBL" id="JH717898">
    <property type="protein sequence ID" value="EWZ46132.1"/>
    <property type="molecule type" value="Genomic_DNA"/>
</dbReference>
<proteinExistence type="predicted"/>
<name>W9KNV6_FUSOX</name>
<dbReference type="HOGENOM" id="CLU_1796578_0_0_1"/>
<keyword evidence="1" id="KW-0560">Oxidoreductase</keyword>
<protein>
    <recommendedName>
        <fullName evidence="2">Aldehyde dehydrogenase domain-containing protein</fullName>
    </recommendedName>
</protein>
<dbReference type="InterPro" id="IPR015590">
    <property type="entry name" value="Aldehyde_DH_dom"/>
</dbReference>
<gene>
    <name evidence="3" type="ORF">FOZG_06315</name>
</gene>
<dbReference type="InterPro" id="IPR050740">
    <property type="entry name" value="Aldehyde_DH_Superfamily"/>
</dbReference>
<dbReference type="AlphaFoldDB" id="W9KNV6"/>
<dbReference type="Gene3D" id="3.40.605.10">
    <property type="entry name" value="Aldehyde Dehydrogenase, Chain A, domain 1"/>
    <property type="match status" value="1"/>
</dbReference>
<evidence type="ECO:0000313" key="3">
    <source>
        <dbReference type="EMBL" id="EWZ46132.1"/>
    </source>
</evidence>
<dbReference type="GO" id="GO:0009450">
    <property type="term" value="P:gamma-aminobutyric acid catabolic process"/>
    <property type="evidence" value="ECO:0007669"/>
    <property type="project" value="TreeGrafter"/>
</dbReference>
<reference evidence="3" key="2">
    <citation type="submission" date="2012-06" db="EMBL/GenBank/DDBJ databases">
        <title>Annotation of the Genome Sequence of Fusarium oxysporum Fo47.</title>
        <authorList>
            <consortium name="The Broad Institute Genomics Platform"/>
            <person name="Ma L.-J."/>
            <person name="Corby-Kistler H."/>
            <person name="Broz K."/>
            <person name="Gale L.R."/>
            <person name="Jonkers W."/>
            <person name="O'Donnell K."/>
            <person name="Ploetz R."/>
            <person name="Steinberg C."/>
            <person name="Schwartz D.C."/>
            <person name="VanEtten H."/>
            <person name="Zhou S."/>
            <person name="Young S.K."/>
            <person name="Zeng Q."/>
            <person name="Gargeya S."/>
            <person name="Fitzgerald M."/>
            <person name="Abouelleil A."/>
            <person name="Alvarado L."/>
            <person name="Chapman S.B."/>
            <person name="Gainer-Dewar J."/>
            <person name="Goldberg J."/>
            <person name="Griggs A."/>
            <person name="Gujja S."/>
            <person name="Hansen M."/>
            <person name="Howarth C."/>
            <person name="Imamovic A."/>
            <person name="Ireland A."/>
            <person name="Larimer J."/>
            <person name="McCowan C."/>
            <person name="Murphy C."/>
            <person name="Pearson M."/>
            <person name="Poon T.W."/>
            <person name="Priest M."/>
            <person name="Roberts A."/>
            <person name="Saif S."/>
            <person name="Shea T."/>
            <person name="Sykes S."/>
            <person name="Wortman J."/>
            <person name="Nusbaum C."/>
            <person name="Birren B."/>
        </authorList>
    </citation>
    <scope>NUCLEOTIDE SEQUENCE</scope>
    <source>
        <strain evidence="3">Fo47</strain>
    </source>
</reference>
<dbReference type="GO" id="GO:0004777">
    <property type="term" value="F:succinate-semialdehyde dehydrogenase (NAD+) activity"/>
    <property type="evidence" value="ECO:0007669"/>
    <property type="project" value="TreeGrafter"/>
</dbReference>
<dbReference type="GO" id="GO:0005737">
    <property type="term" value="C:cytoplasm"/>
    <property type="evidence" value="ECO:0007669"/>
    <property type="project" value="TreeGrafter"/>
</dbReference>
<dbReference type="InterPro" id="IPR016162">
    <property type="entry name" value="Ald_DH_N"/>
</dbReference>
<dbReference type="VEuPathDB" id="FungiDB:FOZG_06315"/>
<dbReference type="PANTHER" id="PTHR43353">
    <property type="entry name" value="SUCCINATE-SEMIALDEHYDE DEHYDROGENASE, MITOCHONDRIAL"/>
    <property type="match status" value="1"/>
</dbReference>
<dbReference type="SUPFAM" id="SSF53720">
    <property type="entry name" value="ALDH-like"/>
    <property type="match status" value="1"/>
</dbReference>
<evidence type="ECO:0000256" key="1">
    <source>
        <dbReference type="ARBA" id="ARBA00023002"/>
    </source>
</evidence>
<accession>W9KNV6</accession>
<organism evidence="3">
    <name type="scientific">Fusarium oxysporum Fo47</name>
    <dbReference type="NCBI Taxonomy" id="660027"/>
    <lineage>
        <taxon>Eukaryota</taxon>
        <taxon>Fungi</taxon>
        <taxon>Dikarya</taxon>
        <taxon>Ascomycota</taxon>
        <taxon>Pezizomycotina</taxon>
        <taxon>Sordariomycetes</taxon>
        <taxon>Hypocreomycetidae</taxon>
        <taxon>Hypocreales</taxon>
        <taxon>Nectriaceae</taxon>
        <taxon>Fusarium</taxon>
        <taxon>Fusarium oxysporum species complex</taxon>
    </lineage>
</organism>
<sequence>MSSLPFKVSIQVFLAIPESMTDKHVQLNDPTIMHEASLLNDPGSAQIWASCPANEVADVDQYVETFHAAFEKYRRVNPRERAKILLKWHELVTNAREDIAKIVVYETGNPMLEAVDEVDYALGFAWWFAGEAERIRGSIAQASI</sequence>
<feature type="domain" description="Aldehyde dehydrogenase" evidence="2">
    <location>
        <begin position="40"/>
        <end position="141"/>
    </location>
</feature>
<evidence type="ECO:0000259" key="2">
    <source>
        <dbReference type="Pfam" id="PF00171"/>
    </source>
</evidence>
<dbReference type="InterPro" id="IPR016161">
    <property type="entry name" value="Ald_DH/histidinol_DH"/>
</dbReference>
<reference evidence="3" key="1">
    <citation type="submission" date="2011-06" db="EMBL/GenBank/DDBJ databases">
        <title>The Genome Sequence of Fusarium oxysporum Fo47.</title>
        <authorList>
            <consortium name="The Broad Institute Genome Sequencing Platform"/>
            <person name="Ma L.-J."/>
            <person name="Gale L.R."/>
            <person name="Schwartz D.C."/>
            <person name="Zhou S."/>
            <person name="Corby-Kistler H."/>
            <person name="Young S.K."/>
            <person name="Zeng Q."/>
            <person name="Gargeya S."/>
            <person name="Fitzgerald M."/>
            <person name="Haas B."/>
            <person name="Abouelleil A."/>
            <person name="Alvarado L."/>
            <person name="Arachchi H.M."/>
            <person name="Berlin A."/>
            <person name="Brown A."/>
            <person name="Chapman S.B."/>
            <person name="Chen Z."/>
            <person name="Dunbar C."/>
            <person name="Freedman E."/>
            <person name="Gearin G."/>
            <person name="Gellesch M."/>
            <person name="Goldberg J."/>
            <person name="Griggs A."/>
            <person name="Gujja S."/>
            <person name="Heiman D."/>
            <person name="Howarth C."/>
            <person name="Larson L."/>
            <person name="Lui A."/>
            <person name="MacDonald P.J.P."/>
            <person name="Mehta T."/>
            <person name="Montmayeur A."/>
            <person name="Murphy C."/>
            <person name="Neiman D."/>
            <person name="Pearson M."/>
            <person name="Priest M."/>
            <person name="Roberts A."/>
            <person name="Saif S."/>
            <person name="Shea T."/>
            <person name="Shenoy N."/>
            <person name="Sisk P."/>
            <person name="Stolte C."/>
            <person name="Sykes S."/>
            <person name="Wortman J."/>
            <person name="Nusbaum C."/>
            <person name="Birren B."/>
        </authorList>
    </citation>
    <scope>NUCLEOTIDE SEQUENCE [LARGE SCALE GENOMIC DNA]</scope>
    <source>
        <strain evidence="3">Fo47</strain>
    </source>
</reference>
<dbReference type="Pfam" id="PF00171">
    <property type="entry name" value="Aldedh"/>
    <property type="match status" value="1"/>
</dbReference>
<dbReference type="Proteomes" id="UP000030766">
    <property type="component" value="Unassembled WGS sequence"/>
</dbReference>
<dbReference type="PANTHER" id="PTHR43353:SF7">
    <property type="entry name" value="SUCCINATE SEMIALDEHYDE DEHYDROGENASE (EUROFUNG)"/>
    <property type="match status" value="1"/>
</dbReference>